<reference evidence="7" key="1">
    <citation type="submission" date="2017-04" db="EMBL/GenBank/DDBJ databases">
        <title>Population genomics of picophytoplankton unveils novel chromosome hypervariability.</title>
        <authorList>
            <consortium name="DOE Joint Genome Institute"/>
            <person name="Blanc-Mathieu R."/>
            <person name="Krasovec M."/>
            <person name="Hebrard M."/>
            <person name="Yau S."/>
            <person name="Desgranges E."/>
            <person name="Martin J."/>
            <person name="Schackwitz W."/>
            <person name="Kuo A."/>
            <person name="Salin G."/>
            <person name="Donnadieu C."/>
            <person name="Desdevises Y."/>
            <person name="Sanchez-Ferandin S."/>
            <person name="Moreau H."/>
            <person name="Rivals E."/>
            <person name="Grigoriev I.V."/>
            <person name="Grimsley N."/>
            <person name="Eyre-Walker A."/>
            <person name="Piganeau G."/>
        </authorList>
    </citation>
    <scope>NUCLEOTIDE SEQUENCE [LARGE SCALE GENOMIC DNA]</scope>
    <source>
        <strain evidence="7">RCC 1115</strain>
    </source>
</reference>
<sequence>MSRARAFPSRLFFCPERDVADACRARGVTHVVAIGWPAPEDASEGSVAIERVLRIDLADDELTDVLEAATTATTFARVALEASEENVVVVHCHAGVSRSAAIVAAYMMRWESVSWAEALRAVEGHGGDPNEGFRAQLEMWDAMGTRAATARDAYALWSVAKIARDRDARGYLESTSVRRDPGAGDAVEDDAGGGWAGCRKCRRRLARASDALPHAHGEGIDAFAWKRKRKEDGGGTTRERTPSCSSVFVMPLSWMRGIEDGDGGPTRGKLTCPRCEVKVGAFDWAGIQCSCGAWVTPAFQLQRAKIDAFGV</sequence>
<dbReference type="Gene3D" id="3.90.190.10">
    <property type="entry name" value="Protein tyrosine phosphatase superfamily"/>
    <property type="match status" value="1"/>
</dbReference>
<evidence type="ECO:0000259" key="6">
    <source>
        <dbReference type="PROSITE" id="PS50056"/>
    </source>
</evidence>
<dbReference type="PANTHER" id="PTHR45848">
    <property type="entry name" value="DUAL SPECIFICITY PROTEIN PHOSPHATASE 12 FAMILY MEMBER"/>
    <property type="match status" value="1"/>
</dbReference>
<keyword evidence="4" id="KW-0904">Protein phosphatase</keyword>
<proteinExistence type="inferred from homology"/>
<gene>
    <name evidence="7" type="ORF">BE221DRAFT_10114</name>
</gene>
<protein>
    <recommendedName>
        <fullName evidence="2">protein-tyrosine-phosphatase</fullName>
        <ecNumber evidence="2">3.1.3.48</ecNumber>
    </recommendedName>
</protein>
<evidence type="ECO:0000256" key="3">
    <source>
        <dbReference type="ARBA" id="ARBA00022801"/>
    </source>
</evidence>
<dbReference type="PANTHER" id="PTHR45848:SF4">
    <property type="entry name" value="DUAL SPECIFICITY PROTEIN PHOSPHATASE 12"/>
    <property type="match status" value="1"/>
</dbReference>
<dbReference type="InterPro" id="IPR016278">
    <property type="entry name" value="DUSP12"/>
</dbReference>
<dbReference type="PIRSF" id="PIRSF000941">
    <property type="entry name" value="DUSP12"/>
    <property type="match status" value="1"/>
</dbReference>
<organism evidence="7">
    <name type="scientific">Ostreococcus tauri</name>
    <name type="common">Marine green alga</name>
    <dbReference type="NCBI Taxonomy" id="70448"/>
    <lineage>
        <taxon>Eukaryota</taxon>
        <taxon>Viridiplantae</taxon>
        <taxon>Chlorophyta</taxon>
        <taxon>Mamiellophyceae</taxon>
        <taxon>Mamiellales</taxon>
        <taxon>Bathycoccaceae</taxon>
        <taxon>Ostreococcus</taxon>
    </lineage>
</organism>
<dbReference type="InterPro" id="IPR029021">
    <property type="entry name" value="Prot-tyrosine_phosphatase-like"/>
</dbReference>
<dbReference type="InterPro" id="IPR016130">
    <property type="entry name" value="Tyr_Pase_AS"/>
</dbReference>
<dbReference type="SUPFAM" id="SSF52799">
    <property type="entry name" value="(Phosphotyrosine protein) phosphatases II"/>
    <property type="match status" value="1"/>
</dbReference>
<dbReference type="PROSITE" id="PS00383">
    <property type="entry name" value="TYR_PHOSPHATASE_1"/>
    <property type="match status" value="1"/>
</dbReference>
<dbReference type="InterPro" id="IPR020422">
    <property type="entry name" value="TYR_PHOSPHATASE_DUAL_dom"/>
</dbReference>
<dbReference type="eggNOG" id="KOG1716">
    <property type="taxonomic scope" value="Eukaryota"/>
</dbReference>
<dbReference type="Pfam" id="PF00782">
    <property type="entry name" value="DSPc"/>
    <property type="match status" value="1"/>
</dbReference>
<dbReference type="AlphaFoldDB" id="A0A1Y5IHA1"/>
<evidence type="ECO:0000313" key="7">
    <source>
        <dbReference type="EMBL" id="OUS46462.1"/>
    </source>
</evidence>
<dbReference type="GO" id="GO:0008138">
    <property type="term" value="F:protein tyrosine/serine/threonine phosphatase activity"/>
    <property type="evidence" value="ECO:0007669"/>
    <property type="project" value="InterPro"/>
</dbReference>
<feature type="active site" description="Phosphocysteine intermediate" evidence="5">
    <location>
        <position position="92"/>
    </location>
</feature>
<dbReference type="SMART" id="SM00195">
    <property type="entry name" value="DSPc"/>
    <property type="match status" value="1"/>
</dbReference>
<accession>A0A1Y5IHA1</accession>
<name>A0A1Y5IHA1_OSTTA</name>
<dbReference type="PROSITE" id="PS50056">
    <property type="entry name" value="TYR_PHOSPHATASE_2"/>
    <property type="match status" value="1"/>
</dbReference>
<dbReference type="InterPro" id="IPR000340">
    <property type="entry name" value="Dual-sp_phosphatase_cat-dom"/>
</dbReference>
<dbReference type="EMBL" id="KZ155783">
    <property type="protein sequence ID" value="OUS46462.1"/>
    <property type="molecule type" value="Genomic_DNA"/>
</dbReference>
<dbReference type="InterPro" id="IPR000387">
    <property type="entry name" value="Tyr_Pase_dom"/>
</dbReference>
<evidence type="ECO:0000256" key="1">
    <source>
        <dbReference type="ARBA" id="ARBA00008601"/>
    </source>
</evidence>
<evidence type="ECO:0000256" key="4">
    <source>
        <dbReference type="ARBA" id="ARBA00022912"/>
    </source>
</evidence>
<dbReference type="GO" id="GO:0004725">
    <property type="term" value="F:protein tyrosine phosphatase activity"/>
    <property type="evidence" value="ECO:0007669"/>
    <property type="project" value="UniProtKB-EC"/>
</dbReference>
<feature type="domain" description="Tyrosine specific protein phosphatases" evidence="6">
    <location>
        <begin position="60"/>
        <end position="123"/>
    </location>
</feature>
<comment type="similarity">
    <text evidence="1">Belongs to the protein-tyrosine phosphatase family. Non-receptor class dual specificity subfamily.</text>
</comment>
<dbReference type="Proteomes" id="UP000195557">
    <property type="component" value="Unassembled WGS sequence"/>
</dbReference>
<evidence type="ECO:0000256" key="5">
    <source>
        <dbReference type="PIRSR" id="PIRSR000941-50"/>
    </source>
</evidence>
<evidence type="ECO:0000256" key="2">
    <source>
        <dbReference type="ARBA" id="ARBA00013064"/>
    </source>
</evidence>
<dbReference type="EC" id="3.1.3.48" evidence="2"/>
<keyword evidence="3" id="KW-0378">Hydrolase</keyword>